<feature type="domain" description="DUF5745" evidence="3">
    <location>
        <begin position="52"/>
        <end position="112"/>
    </location>
</feature>
<feature type="coiled-coil region" evidence="1">
    <location>
        <begin position="610"/>
        <end position="648"/>
    </location>
</feature>
<reference evidence="4 5" key="1">
    <citation type="journal article" date="2019" name="Sci. Rep.">
        <title>Comparative genomics of chytrid fungi reveal insights into the obligate biotrophic and pathogenic lifestyle of Synchytrium endobioticum.</title>
        <authorList>
            <person name="van de Vossenberg B.T.L.H."/>
            <person name="Warris S."/>
            <person name="Nguyen H.D.T."/>
            <person name="van Gent-Pelzer M.P.E."/>
            <person name="Joly D.L."/>
            <person name="van de Geest H.C."/>
            <person name="Bonants P.J.M."/>
            <person name="Smith D.S."/>
            <person name="Levesque C.A."/>
            <person name="van der Lee T.A.J."/>
        </authorList>
    </citation>
    <scope>NUCLEOTIDE SEQUENCE [LARGE SCALE GENOMIC DNA]</scope>
    <source>
        <strain evidence="4 5">JEL517</strain>
    </source>
</reference>
<organism evidence="4 5">
    <name type="scientific">Synchytrium microbalum</name>
    <dbReference type="NCBI Taxonomy" id="1806994"/>
    <lineage>
        <taxon>Eukaryota</taxon>
        <taxon>Fungi</taxon>
        <taxon>Fungi incertae sedis</taxon>
        <taxon>Chytridiomycota</taxon>
        <taxon>Chytridiomycota incertae sedis</taxon>
        <taxon>Chytridiomycetes</taxon>
        <taxon>Synchytriales</taxon>
        <taxon>Synchytriaceae</taxon>
        <taxon>Synchytrium</taxon>
    </lineage>
</organism>
<name>A0A507BY48_9FUNG</name>
<dbReference type="OrthoDB" id="545730at2759"/>
<dbReference type="PANTHER" id="PTHR22545">
    <property type="entry name" value="CENTROSOMAL PROTEIN OF 95 KDA"/>
    <property type="match status" value="1"/>
</dbReference>
<proteinExistence type="predicted"/>
<feature type="compositionally biased region" description="Acidic residues" evidence="2">
    <location>
        <begin position="411"/>
        <end position="421"/>
    </location>
</feature>
<dbReference type="PANTHER" id="PTHR22545:SF0">
    <property type="entry name" value="CENTROSOMAL PROTEIN OF 95 KDA"/>
    <property type="match status" value="1"/>
</dbReference>
<feature type="region of interest" description="Disordered" evidence="2">
    <location>
        <begin position="188"/>
        <end position="235"/>
    </location>
</feature>
<dbReference type="InterPro" id="IPR044039">
    <property type="entry name" value="DUF5745"/>
</dbReference>
<evidence type="ECO:0000256" key="2">
    <source>
        <dbReference type="SAM" id="MobiDB-lite"/>
    </source>
</evidence>
<dbReference type="GeneID" id="42005750"/>
<dbReference type="RefSeq" id="XP_031023577.1">
    <property type="nucleotide sequence ID" value="XM_031170453.1"/>
</dbReference>
<comment type="caution">
    <text evidence="4">The sequence shown here is derived from an EMBL/GenBank/DDBJ whole genome shotgun (WGS) entry which is preliminary data.</text>
</comment>
<protein>
    <recommendedName>
        <fullName evidence="3">DUF5745 domain-containing protein</fullName>
    </recommendedName>
</protein>
<sequence>MENSEELEQNCVETANSLLALIKVPLQLTSIQDFVPSLWVALYEGILQTRIPDIIRDPLLATQPQTRTSNVSAVIAQLSELIKTPLDHIRPQDVIECQPQDVYNLLEILDGVASVVLSSNSSGATGTTGESSKVTTSSGDASNPLEIATAEYYGDNSAASNAEDLHDGFEVSGIEPNITQISMDSISQLGQAATTSAAPTASRQPNPPVQPRPVQSRPHRDRKRRRNNNEGLLLEVNDDVEEFARMREAGIAPQPEIMDEGDDDEQQQLAADQRNTTSSPSKKRIRFNLTAGNSNTQAQQQQPPPPRATIPVLLRPSASDTPYTRALKTRRAQLMQQQHAIKTPFTTVKTSKAGSTGSSSGVSRPSNNRKPGSTSSRASAASKASSSSSSTRPSIPTAIPPAAETSPMDNTEQEEVDDDTEAMPEKTLAQFERIVSQALPGVELGSTIRNSTWNKQLKTWQKALDDRNWNRRVELHKATVAVGSQTPVEVMRREIEQTIEQQQRRQQETVARMARTDLLERARRVTKMEVRQAQIEKEVESFKIKKKMREEQIVKTLYDDYLRAQRSAIIETRALEREKTRNMQGEAKKRQVARESYFRDQITLLQEGIKEAQKDEAIAVKAQIEELRKVARDEKEAAKKQIRLVREKLAVDAQDVELTNLDAKIAKSRIRFV</sequence>
<feature type="compositionally biased region" description="Low complexity" evidence="2">
    <location>
        <begin position="192"/>
        <end position="204"/>
    </location>
</feature>
<evidence type="ECO:0000313" key="4">
    <source>
        <dbReference type="EMBL" id="TPX32352.1"/>
    </source>
</evidence>
<feature type="region of interest" description="Disordered" evidence="2">
    <location>
        <begin position="120"/>
        <end position="142"/>
    </location>
</feature>
<gene>
    <name evidence="4" type="ORF">SmJEL517_g04525</name>
</gene>
<dbReference type="GO" id="GO:0000922">
    <property type="term" value="C:spindle pole"/>
    <property type="evidence" value="ECO:0007669"/>
    <property type="project" value="InterPro"/>
</dbReference>
<feature type="compositionally biased region" description="Low complexity" evidence="2">
    <location>
        <begin position="346"/>
        <end position="363"/>
    </location>
</feature>
<dbReference type="EMBL" id="QEAO01000031">
    <property type="protein sequence ID" value="TPX32352.1"/>
    <property type="molecule type" value="Genomic_DNA"/>
</dbReference>
<feature type="compositionally biased region" description="Low complexity" evidence="2">
    <location>
        <begin position="373"/>
        <end position="407"/>
    </location>
</feature>
<dbReference type="Pfam" id="PF19016">
    <property type="entry name" value="DUF5745"/>
    <property type="match status" value="1"/>
</dbReference>
<keyword evidence="5" id="KW-1185">Reference proteome</keyword>
<feature type="compositionally biased region" description="Low complexity" evidence="2">
    <location>
        <begin position="120"/>
        <end position="132"/>
    </location>
</feature>
<feature type="region of interest" description="Disordered" evidence="2">
    <location>
        <begin position="251"/>
        <end position="421"/>
    </location>
</feature>
<dbReference type="Proteomes" id="UP000319731">
    <property type="component" value="Unassembled WGS sequence"/>
</dbReference>
<evidence type="ECO:0000256" key="1">
    <source>
        <dbReference type="SAM" id="Coils"/>
    </source>
</evidence>
<feature type="compositionally biased region" description="Basic residues" evidence="2">
    <location>
        <begin position="217"/>
        <end position="226"/>
    </location>
</feature>
<dbReference type="InterPro" id="IPR026619">
    <property type="entry name" value="CEP95"/>
</dbReference>
<keyword evidence="1" id="KW-0175">Coiled coil</keyword>
<evidence type="ECO:0000259" key="3">
    <source>
        <dbReference type="Pfam" id="PF19016"/>
    </source>
</evidence>
<accession>A0A507BY48</accession>
<feature type="compositionally biased region" description="Acidic residues" evidence="2">
    <location>
        <begin position="257"/>
        <end position="266"/>
    </location>
</feature>
<evidence type="ECO:0000313" key="5">
    <source>
        <dbReference type="Proteomes" id="UP000319731"/>
    </source>
</evidence>
<dbReference type="AlphaFoldDB" id="A0A507BY48"/>